<keyword evidence="3" id="KW-1185">Reference proteome</keyword>
<dbReference type="PANTHER" id="PTHR35487">
    <property type="entry name" value="DUF3824 DOMAIN-CONTAINING PROTEIN"/>
    <property type="match status" value="1"/>
</dbReference>
<feature type="region of interest" description="Disordered" evidence="1">
    <location>
        <begin position="156"/>
        <end position="177"/>
    </location>
</feature>
<comment type="caution">
    <text evidence="2">The sequence shown here is derived from an EMBL/GenBank/DDBJ whole genome shotgun (WGS) entry which is preliminary data.</text>
</comment>
<feature type="compositionally biased region" description="Basic and acidic residues" evidence="1">
    <location>
        <begin position="91"/>
        <end position="102"/>
    </location>
</feature>
<feature type="non-terminal residue" evidence="2">
    <location>
        <position position="1"/>
    </location>
</feature>
<feature type="region of interest" description="Disordered" evidence="1">
    <location>
        <begin position="1"/>
        <end position="102"/>
    </location>
</feature>
<evidence type="ECO:0000256" key="1">
    <source>
        <dbReference type="SAM" id="MobiDB-lite"/>
    </source>
</evidence>
<sequence>ASAKEEKEKREQEAFDQLHGLVPVSQRSRSRRRSSSSSSSSSDDSYTGRKSQPRGEGSSSDDVVEILPDRFDRNGKPLDDRSSSRRGWTSRRGDFEYRPKHKGDWDVKGAWQVGGTDSESVERIVRGVTGALGGKGGWLGLLGTVLGGLQQAESSNAIEDGRDDDDRRRRRIRRRRD</sequence>
<dbReference type="EMBL" id="JAADYS010003296">
    <property type="protein sequence ID" value="KAF4448549.1"/>
    <property type="molecule type" value="Genomic_DNA"/>
</dbReference>
<feature type="compositionally biased region" description="Low complexity" evidence="1">
    <location>
        <begin position="35"/>
        <end position="45"/>
    </location>
</feature>
<dbReference type="AlphaFoldDB" id="A0A8H4KF14"/>
<organism evidence="2 3">
    <name type="scientific">Fusarium albosuccineum</name>
    <dbReference type="NCBI Taxonomy" id="1237068"/>
    <lineage>
        <taxon>Eukaryota</taxon>
        <taxon>Fungi</taxon>
        <taxon>Dikarya</taxon>
        <taxon>Ascomycota</taxon>
        <taxon>Pezizomycotina</taxon>
        <taxon>Sordariomycetes</taxon>
        <taxon>Hypocreomycetidae</taxon>
        <taxon>Hypocreales</taxon>
        <taxon>Nectriaceae</taxon>
        <taxon>Fusarium</taxon>
        <taxon>Fusarium decemcellulare species complex</taxon>
    </lineage>
</organism>
<feature type="compositionally biased region" description="Basic and acidic residues" evidence="1">
    <location>
        <begin position="1"/>
        <end position="13"/>
    </location>
</feature>
<feature type="compositionally biased region" description="Basic residues" evidence="1">
    <location>
        <begin position="168"/>
        <end position="177"/>
    </location>
</feature>
<protein>
    <submittedName>
        <fullName evidence="2">Uncharacterized protein</fullName>
    </submittedName>
</protein>
<accession>A0A8H4KF14</accession>
<feature type="compositionally biased region" description="Basic and acidic residues" evidence="1">
    <location>
        <begin position="67"/>
        <end position="83"/>
    </location>
</feature>
<proteinExistence type="predicted"/>
<evidence type="ECO:0000313" key="3">
    <source>
        <dbReference type="Proteomes" id="UP000554235"/>
    </source>
</evidence>
<dbReference type="PANTHER" id="PTHR35487:SF1">
    <property type="entry name" value="DUF3824 DOMAIN-CONTAINING PROTEIN"/>
    <property type="match status" value="1"/>
</dbReference>
<dbReference type="Proteomes" id="UP000554235">
    <property type="component" value="Unassembled WGS sequence"/>
</dbReference>
<name>A0A8H4KF14_9HYPO</name>
<dbReference type="OrthoDB" id="3561737at2759"/>
<gene>
    <name evidence="2" type="ORF">FALBO_16785</name>
</gene>
<reference evidence="2 3" key="1">
    <citation type="submission" date="2020-01" db="EMBL/GenBank/DDBJ databases">
        <title>Identification and distribution of gene clusters putatively required for synthesis of sphingolipid metabolism inhibitors in phylogenetically diverse species of the filamentous fungus Fusarium.</title>
        <authorList>
            <person name="Kim H.-S."/>
            <person name="Busman M."/>
            <person name="Brown D.W."/>
            <person name="Divon H."/>
            <person name="Uhlig S."/>
            <person name="Proctor R.H."/>
        </authorList>
    </citation>
    <scope>NUCLEOTIDE SEQUENCE [LARGE SCALE GENOMIC DNA]</scope>
    <source>
        <strain evidence="2 3">NRRL 20459</strain>
    </source>
</reference>
<evidence type="ECO:0000313" key="2">
    <source>
        <dbReference type="EMBL" id="KAF4448549.1"/>
    </source>
</evidence>